<dbReference type="InterPro" id="IPR003507">
    <property type="entry name" value="S66_fam"/>
</dbReference>
<sequence>MKMPKEDASSLQPVIPARLKKGDHLRVIAPAESFSPKFTKDLEEKTLRGFKELGLQVSFGKYVHEMNSFKSASVEHRLEDLHEAFEDASVNAIISAIGGSSANQLLKHMNYELIRDNPKIFCGLSDITELNSAIYSRTGLVTYYGPHFTMLGASQFFPQMLSNMKEIFFSEEPVEILPSEHYSNTEWEDDKIRNPGYWTINPGKAEAQCMGGNLLTLNFLMGYNFMPDFEGRILFLEENKIIDYRGIQKEVQQIMNHPSGSKLRGIIFGRFQRESKMKRKHLEEMFLKMEELHKIPVVANVDCSHTAPMMTFPFGGKISMEAQQGDRISLIITEH</sequence>
<dbReference type="PANTHER" id="PTHR30237:SF6">
    <property type="entry name" value="CARBOXYPEPTIDASE YOCD-RELATED"/>
    <property type="match status" value="1"/>
</dbReference>
<dbReference type="InterPro" id="IPR040449">
    <property type="entry name" value="Peptidase_S66_N"/>
</dbReference>
<name>A0ABY6NRL7_9FLAO</name>
<dbReference type="InterPro" id="IPR029062">
    <property type="entry name" value="Class_I_gatase-like"/>
</dbReference>
<evidence type="ECO:0000259" key="4">
    <source>
        <dbReference type="Pfam" id="PF17676"/>
    </source>
</evidence>
<dbReference type="SUPFAM" id="SSF52317">
    <property type="entry name" value="Class I glutamine amidotransferase-like"/>
    <property type="match status" value="1"/>
</dbReference>
<dbReference type="Gene3D" id="3.50.30.60">
    <property type="entry name" value="LD-carboxypeptidase A C-terminal domain-like"/>
    <property type="match status" value="1"/>
</dbReference>
<dbReference type="InterPro" id="IPR040921">
    <property type="entry name" value="Peptidase_S66C"/>
</dbReference>
<dbReference type="InterPro" id="IPR027478">
    <property type="entry name" value="LdcA_N"/>
</dbReference>
<dbReference type="Gene3D" id="3.40.50.10740">
    <property type="entry name" value="Class I glutamine amidotransferase-like"/>
    <property type="match status" value="1"/>
</dbReference>
<proteinExistence type="inferred from homology"/>
<reference evidence="5" key="1">
    <citation type="submission" date="2021-02" db="EMBL/GenBank/DDBJ databases">
        <title>Salinimicrobium sp. nov. isolated from seawater in Tongyeong, Republic of Korea.</title>
        <authorList>
            <person name="Lee S.-J."/>
        </authorList>
    </citation>
    <scope>NUCLEOTIDE SEQUENCE</scope>
    <source>
        <strain evidence="5">HN-2-9-2</strain>
    </source>
</reference>
<comment type="similarity">
    <text evidence="1">Belongs to the peptidase S66 family.</text>
</comment>
<dbReference type="Pfam" id="PF02016">
    <property type="entry name" value="Peptidase_S66"/>
    <property type="match status" value="1"/>
</dbReference>
<protein>
    <submittedName>
        <fullName evidence="5">LD-carboxypeptidase</fullName>
    </submittedName>
</protein>
<gene>
    <name evidence="5" type="ORF">JRG66_00840</name>
</gene>
<dbReference type="RefSeq" id="WP_265163844.1">
    <property type="nucleotide sequence ID" value="NZ_CP069620.1"/>
</dbReference>
<feature type="domain" description="LD-carboxypeptidase N-terminal" evidence="3">
    <location>
        <begin position="26"/>
        <end position="145"/>
    </location>
</feature>
<evidence type="ECO:0000313" key="5">
    <source>
        <dbReference type="EMBL" id="UZH55478.1"/>
    </source>
</evidence>
<accession>A0ABY6NRL7</accession>
<evidence type="ECO:0000313" key="6">
    <source>
        <dbReference type="Proteomes" id="UP001163981"/>
    </source>
</evidence>
<dbReference type="Pfam" id="PF17676">
    <property type="entry name" value="Peptidase_S66C"/>
    <property type="match status" value="1"/>
</dbReference>
<evidence type="ECO:0000259" key="3">
    <source>
        <dbReference type="Pfam" id="PF02016"/>
    </source>
</evidence>
<feature type="domain" description="LD-carboxypeptidase C-terminal" evidence="4">
    <location>
        <begin position="208"/>
        <end position="319"/>
    </location>
</feature>
<evidence type="ECO:0000256" key="2">
    <source>
        <dbReference type="ARBA" id="ARBA00022801"/>
    </source>
</evidence>
<dbReference type="Proteomes" id="UP001163981">
    <property type="component" value="Chromosome"/>
</dbReference>
<dbReference type="PANTHER" id="PTHR30237">
    <property type="entry name" value="MURAMOYLTETRAPEPTIDE CARBOXYPEPTIDASE"/>
    <property type="match status" value="1"/>
</dbReference>
<dbReference type="PIRSF" id="PIRSF028757">
    <property type="entry name" value="LD-carboxypeptidase"/>
    <property type="match status" value="1"/>
</dbReference>
<organism evidence="5 6">
    <name type="scientific">Salinimicrobium tongyeongense</name>
    <dbReference type="NCBI Taxonomy" id="2809707"/>
    <lineage>
        <taxon>Bacteria</taxon>
        <taxon>Pseudomonadati</taxon>
        <taxon>Bacteroidota</taxon>
        <taxon>Flavobacteriia</taxon>
        <taxon>Flavobacteriales</taxon>
        <taxon>Flavobacteriaceae</taxon>
        <taxon>Salinimicrobium</taxon>
    </lineage>
</organism>
<keyword evidence="2" id="KW-0378">Hydrolase</keyword>
<dbReference type="SUPFAM" id="SSF141986">
    <property type="entry name" value="LD-carboxypeptidase A C-terminal domain-like"/>
    <property type="match status" value="1"/>
</dbReference>
<evidence type="ECO:0000256" key="1">
    <source>
        <dbReference type="ARBA" id="ARBA00010233"/>
    </source>
</evidence>
<dbReference type="EMBL" id="CP069620">
    <property type="protein sequence ID" value="UZH55478.1"/>
    <property type="molecule type" value="Genomic_DNA"/>
</dbReference>
<keyword evidence="6" id="KW-1185">Reference proteome</keyword>
<dbReference type="InterPro" id="IPR027461">
    <property type="entry name" value="Carboxypeptidase_A_C_sf"/>
</dbReference>
<dbReference type="CDD" id="cd07062">
    <property type="entry name" value="Peptidase_S66_mccF_like"/>
    <property type="match status" value="1"/>
</dbReference>